<dbReference type="Pfam" id="PF13503">
    <property type="entry name" value="DUF4123"/>
    <property type="match status" value="1"/>
</dbReference>
<dbReference type="InterPro" id="IPR025391">
    <property type="entry name" value="DUF4123"/>
</dbReference>
<evidence type="ECO:0000313" key="4">
    <source>
        <dbReference type="Proteomes" id="UP001595640"/>
    </source>
</evidence>
<sequence>MPDMNGMVQTYYLLDLAWYRDGLRHLFEIEPDPRYTLLYLQTEQASAAEQGPLLIAPQAAEAQELLRQRVDAGIVIELQSATAQETVVRHLRSLTQAQRDNGASVLLRYADPRLYAGIHASLSDSDRQRLLGPIQSMSGQALGQPWTLAQSAEAATRYTPPDSPFRLTRHHVRCLEAWRGQALLQPIAERHGLPLARLAEWYQQMPEMGFTTEFARVQGCEHLARCQLNRAICPSLVQEIQSISGDWKNKLSHLKARFTERSLSEQVPPGQDSAHSSRFGRSRAHG</sequence>
<dbReference type="RefSeq" id="WP_169338677.1">
    <property type="nucleotide sequence ID" value="NZ_BMXD01000002.1"/>
</dbReference>
<protein>
    <submittedName>
        <fullName evidence="3">DUF4123 domain-containing protein</fullName>
    </submittedName>
</protein>
<evidence type="ECO:0000313" key="3">
    <source>
        <dbReference type="EMBL" id="MFC3292252.1"/>
    </source>
</evidence>
<evidence type="ECO:0000259" key="2">
    <source>
        <dbReference type="Pfam" id="PF13503"/>
    </source>
</evidence>
<keyword evidence="4" id="KW-1185">Reference proteome</keyword>
<comment type="caution">
    <text evidence="3">The sequence shown here is derived from an EMBL/GenBank/DDBJ whole genome shotgun (WGS) entry which is preliminary data.</text>
</comment>
<accession>A0ABV7M1W2</accession>
<reference evidence="4" key="1">
    <citation type="journal article" date="2019" name="Int. J. Syst. Evol. Microbiol.">
        <title>The Global Catalogue of Microorganisms (GCM) 10K type strain sequencing project: providing services to taxonomists for standard genome sequencing and annotation.</title>
        <authorList>
            <consortium name="The Broad Institute Genomics Platform"/>
            <consortium name="The Broad Institute Genome Sequencing Center for Infectious Disease"/>
            <person name="Wu L."/>
            <person name="Ma J."/>
        </authorList>
    </citation>
    <scope>NUCLEOTIDE SEQUENCE [LARGE SCALE GENOMIC DNA]</scope>
    <source>
        <strain evidence="4">KCTC 12847</strain>
    </source>
</reference>
<dbReference type="Proteomes" id="UP001595640">
    <property type="component" value="Unassembled WGS sequence"/>
</dbReference>
<evidence type="ECO:0000256" key="1">
    <source>
        <dbReference type="SAM" id="MobiDB-lite"/>
    </source>
</evidence>
<name>A0ABV7M1W2_9GAMM</name>
<organism evidence="3 4">
    <name type="scientific">Modicisalibacter luteus</name>
    <dbReference type="NCBI Taxonomy" id="453962"/>
    <lineage>
        <taxon>Bacteria</taxon>
        <taxon>Pseudomonadati</taxon>
        <taxon>Pseudomonadota</taxon>
        <taxon>Gammaproteobacteria</taxon>
        <taxon>Oceanospirillales</taxon>
        <taxon>Halomonadaceae</taxon>
        <taxon>Modicisalibacter</taxon>
    </lineage>
</organism>
<proteinExistence type="predicted"/>
<dbReference type="EMBL" id="JBHRUH010000015">
    <property type="protein sequence ID" value="MFC3292252.1"/>
    <property type="molecule type" value="Genomic_DNA"/>
</dbReference>
<gene>
    <name evidence="3" type="ORF">ACFOEI_09220</name>
</gene>
<feature type="domain" description="DUF4123" evidence="2">
    <location>
        <begin position="11"/>
        <end position="128"/>
    </location>
</feature>
<feature type="region of interest" description="Disordered" evidence="1">
    <location>
        <begin position="261"/>
        <end position="286"/>
    </location>
</feature>